<dbReference type="InterPro" id="IPR050739">
    <property type="entry name" value="MFP"/>
</dbReference>
<evidence type="ECO:0000256" key="2">
    <source>
        <dbReference type="SAM" id="Coils"/>
    </source>
</evidence>
<evidence type="ECO:0000259" key="5">
    <source>
        <dbReference type="Pfam" id="PF25885"/>
    </source>
</evidence>
<dbReference type="Pfam" id="PF25885">
    <property type="entry name" value="HH_EMRA"/>
    <property type="match status" value="1"/>
</dbReference>
<feature type="coiled-coil region" evidence="2">
    <location>
        <begin position="165"/>
        <end position="192"/>
    </location>
</feature>
<keyword evidence="4" id="KW-1133">Transmembrane helix</keyword>
<feature type="domain" description="p-hydroxybenzoic acid efflux pump subunit AaeA-like beta-barrel" evidence="6">
    <location>
        <begin position="257"/>
        <end position="350"/>
    </location>
</feature>
<keyword evidence="4" id="KW-0472">Membrane</keyword>
<dbReference type="Pfam" id="PF25963">
    <property type="entry name" value="Beta-barrel_AAEA"/>
    <property type="match status" value="1"/>
</dbReference>
<dbReference type="EMBL" id="JBHLVX010000050">
    <property type="protein sequence ID" value="MFC0268863.1"/>
    <property type="molecule type" value="Genomic_DNA"/>
</dbReference>
<dbReference type="Proteomes" id="UP001589814">
    <property type="component" value="Unassembled WGS sequence"/>
</dbReference>
<evidence type="ECO:0000313" key="7">
    <source>
        <dbReference type="EMBL" id="MFC0268863.1"/>
    </source>
</evidence>
<dbReference type="PANTHER" id="PTHR30386:SF19">
    <property type="entry name" value="MULTIDRUG EXPORT PROTEIN EMRA-RELATED"/>
    <property type="match status" value="1"/>
</dbReference>
<dbReference type="Gene3D" id="1.10.287.470">
    <property type="entry name" value="Helix hairpin bin"/>
    <property type="match status" value="1"/>
</dbReference>
<keyword evidence="8" id="KW-1185">Reference proteome</keyword>
<dbReference type="Gene3D" id="2.40.30.170">
    <property type="match status" value="1"/>
</dbReference>
<dbReference type="Gene3D" id="2.40.50.100">
    <property type="match status" value="1"/>
</dbReference>
<feature type="transmembrane region" description="Helical" evidence="4">
    <location>
        <begin position="28"/>
        <end position="49"/>
    </location>
</feature>
<comment type="subcellular location">
    <subcellularLocation>
        <location evidence="1">Cell envelope</location>
    </subcellularLocation>
</comment>
<keyword evidence="2" id="KW-0175">Coiled coil</keyword>
<protein>
    <submittedName>
        <fullName evidence="7">HlyD family efflux transporter periplasmic adaptor subunit</fullName>
    </submittedName>
</protein>
<dbReference type="InterPro" id="IPR058634">
    <property type="entry name" value="AaeA-lik-b-barrel"/>
</dbReference>
<gene>
    <name evidence="7" type="ORF">ACFFHW_12860</name>
</gene>
<dbReference type="SUPFAM" id="SSF111369">
    <property type="entry name" value="HlyD-like secretion proteins"/>
    <property type="match status" value="3"/>
</dbReference>
<dbReference type="InterPro" id="IPR058633">
    <property type="entry name" value="EmrA/FarA_HH"/>
</dbReference>
<reference evidence="7 8" key="1">
    <citation type="submission" date="2024-09" db="EMBL/GenBank/DDBJ databases">
        <authorList>
            <person name="Sun Q."/>
            <person name="Mori K."/>
        </authorList>
    </citation>
    <scope>NUCLEOTIDE SEQUENCE [LARGE SCALE GENOMIC DNA]</scope>
    <source>
        <strain evidence="7 8">CCM 7415</strain>
    </source>
</reference>
<evidence type="ECO:0000259" key="6">
    <source>
        <dbReference type="Pfam" id="PF25963"/>
    </source>
</evidence>
<dbReference type="PANTHER" id="PTHR30386">
    <property type="entry name" value="MEMBRANE FUSION SUBUNIT OF EMRAB-TOLC MULTIDRUG EFFLUX PUMP"/>
    <property type="match status" value="1"/>
</dbReference>
<proteinExistence type="predicted"/>
<evidence type="ECO:0000313" key="8">
    <source>
        <dbReference type="Proteomes" id="UP001589814"/>
    </source>
</evidence>
<dbReference type="RefSeq" id="WP_019950715.1">
    <property type="nucleotide sequence ID" value="NZ_JBHLVX010000050.1"/>
</dbReference>
<evidence type="ECO:0000256" key="3">
    <source>
        <dbReference type="SAM" id="MobiDB-lite"/>
    </source>
</evidence>
<feature type="region of interest" description="Disordered" evidence="3">
    <location>
        <begin position="355"/>
        <end position="382"/>
    </location>
</feature>
<sequence length="414" mass="45321">MSDSQSSAPSSDDSPDSGRRKRRLRIRLMLGLTVVLLLVAIGWGLWWYLVAQYSISTDDAYVHGNRLNIMPRISGTVTAIEAEDTDYVGQGEMLVRLDDSDYRLALDEALSNLAQTTRQVSQLYAGLQQQQAVIASREASLRQARDDYQRSRSLYQRNAVSQSSNEQARTTFQSAQANLQEARSELQSLQTQTAGVEPQNHPRVQAAAQQVRQAWLNLQRTTLKAPVAGQVAQRSVQLGQQVSPQSPLMAIVPLDQLWVEANFKETELAQVRIGQPVNLVSDFYGDDVIYHGKVLGLSAGTGSAFELLPPQNATGNWIKVVQRVPVRVSLDGDELNQHPLRVGLSMTATIDLHDTSGAALTEQPSSRSPRYSTTAYSDDPAPIEKRIDEVIANNLAGNATASAQGSADSNRNGQ</sequence>
<evidence type="ECO:0000256" key="4">
    <source>
        <dbReference type="SAM" id="Phobius"/>
    </source>
</evidence>
<comment type="caution">
    <text evidence="7">The sequence shown here is derived from an EMBL/GenBank/DDBJ whole genome shotgun (WGS) entry which is preliminary data.</text>
</comment>
<feature type="compositionally biased region" description="Polar residues" evidence="3">
    <location>
        <begin position="362"/>
        <end position="376"/>
    </location>
</feature>
<organism evidence="7 8">
    <name type="scientific">Kushneria aurantia</name>
    <dbReference type="NCBI Taxonomy" id="504092"/>
    <lineage>
        <taxon>Bacteria</taxon>
        <taxon>Pseudomonadati</taxon>
        <taxon>Pseudomonadota</taxon>
        <taxon>Gammaproteobacteria</taxon>
        <taxon>Oceanospirillales</taxon>
        <taxon>Halomonadaceae</taxon>
        <taxon>Kushneria</taxon>
    </lineage>
</organism>
<keyword evidence="4" id="KW-0812">Transmembrane</keyword>
<evidence type="ECO:0000256" key="1">
    <source>
        <dbReference type="ARBA" id="ARBA00004196"/>
    </source>
</evidence>
<accession>A0ABV6G5C7</accession>
<feature type="domain" description="Multidrug export protein EmrA/FarA alpha-helical hairpin" evidence="5">
    <location>
        <begin position="101"/>
        <end position="221"/>
    </location>
</feature>
<name>A0ABV6G5C7_9GAMM</name>